<dbReference type="AlphaFoldDB" id="A0A9P6MXK9"/>
<dbReference type="GO" id="GO:0016301">
    <property type="term" value="F:kinase activity"/>
    <property type="evidence" value="ECO:0007669"/>
    <property type="project" value="UniProtKB-KW"/>
</dbReference>
<dbReference type="OrthoDB" id="10041966at2759"/>
<reference evidence="2" key="1">
    <citation type="journal article" date="2020" name="Fungal Divers.">
        <title>Resolving the Mortierellaceae phylogeny through synthesis of multi-gene phylogenetics and phylogenomics.</title>
        <authorList>
            <person name="Vandepol N."/>
            <person name="Liber J."/>
            <person name="Desiro A."/>
            <person name="Na H."/>
            <person name="Kennedy M."/>
            <person name="Barry K."/>
            <person name="Grigoriev I.V."/>
            <person name="Miller A.N."/>
            <person name="O'Donnell K."/>
            <person name="Stajich J.E."/>
            <person name="Bonito G."/>
        </authorList>
    </citation>
    <scope>NUCLEOTIDE SEQUENCE</scope>
    <source>
        <strain evidence="2">NRRL 2769</strain>
    </source>
</reference>
<gene>
    <name evidence="2" type="primary">NRK1</name>
    <name evidence="2" type="ORF">BGZ80_008183</name>
</gene>
<keyword evidence="2" id="KW-0808">Transferase</keyword>
<evidence type="ECO:0000313" key="3">
    <source>
        <dbReference type="Proteomes" id="UP000703661"/>
    </source>
</evidence>
<dbReference type="Proteomes" id="UP000703661">
    <property type="component" value="Unassembled WGS sequence"/>
</dbReference>
<comment type="caution">
    <text evidence="2">The sequence shown here is derived from an EMBL/GenBank/DDBJ whole genome shotgun (WGS) entry which is preliminary data.</text>
</comment>
<name>A0A9P6MXK9_9FUNG</name>
<evidence type="ECO:0000259" key="1">
    <source>
        <dbReference type="Pfam" id="PF00485"/>
    </source>
</evidence>
<organism evidence="2 3">
    <name type="scientific">Entomortierella chlamydospora</name>
    <dbReference type="NCBI Taxonomy" id="101097"/>
    <lineage>
        <taxon>Eukaryota</taxon>
        <taxon>Fungi</taxon>
        <taxon>Fungi incertae sedis</taxon>
        <taxon>Mucoromycota</taxon>
        <taxon>Mortierellomycotina</taxon>
        <taxon>Mortierellomycetes</taxon>
        <taxon>Mortierellales</taxon>
        <taxon>Mortierellaceae</taxon>
        <taxon>Entomortierella</taxon>
    </lineage>
</organism>
<dbReference type="Pfam" id="PF00485">
    <property type="entry name" value="PRK"/>
    <property type="match status" value="1"/>
</dbReference>
<dbReference type="InterPro" id="IPR006083">
    <property type="entry name" value="PRK/URK"/>
</dbReference>
<dbReference type="Gene3D" id="3.40.50.300">
    <property type="entry name" value="P-loop containing nucleotide triphosphate hydrolases"/>
    <property type="match status" value="1"/>
</dbReference>
<dbReference type="GO" id="GO:0005524">
    <property type="term" value="F:ATP binding"/>
    <property type="evidence" value="ECO:0007669"/>
    <property type="project" value="InterPro"/>
</dbReference>
<dbReference type="SUPFAM" id="SSF52540">
    <property type="entry name" value="P-loop containing nucleoside triphosphate hydrolases"/>
    <property type="match status" value="1"/>
</dbReference>
<sequence>MLSHGDANETDNLSHIHPNVITIGLSGPSSGGKTTTSRYLRSILPNSTIIHQDDFYLPEDQLPIDPKTGHANWDCPEAIDFDSLISTLTFVKEHGKFPDGFDSLEDKNPVGSETSSDPIPDQVLEGWREQIMDQIPQDKRPHTKFVIVDGFILYVNERLRKTLDVKFYLSASYQILKERRESRKGYATLEGYWVDPPGYFDDIVWPNYLAYNDPFVKLMEAVEAGQVTGVYDAKSESSRPDPMTQEVDLVSSNSSSIHSMVETVSDLLAKRLAELP</sequence>
<dbReference type="PANTHER" id="PTHR10285">
    <property type="entry name" value="URIDINE KINASE"/>
    <property type="match status" value="1"/>
</dbReference>
<dbReference type="EMBL" id="JAAAID010000437">
    <property type="protein sequence ID" value="KAG0017529.1"/>
    <property type="molecule type" value="Genomic_DNA"/>
</dbReference>
<accession>A0A9P6MXK9</accession>
<dbReference type="CDD" id="cd02024">
    <property type="entry name" value="NRK1"/>
    <property type="match status" value="1"/>
</dbReference>
<proteinExistence type="predicted"/>
<dbReference type="InterPro" id="IPR027417">
    <property type="entry name" value="P-loop_NTPase"/>
</dbReference>
<feature type="domain" description="Phosphoribulokinase/uridine kinase" evidence="1">
    <location>
        <begin position="23"/>
        <end position="179"/>
    </location>
</feature>
<protein>
    <submittedName>
        <fullName evidence="2">Ribosylnicotinamide kinase</fullName>
    </submittedName>
</protein>
<evidence type="ECO:0000313" key="2">
    <source>
        <dbReference type="EMBL" id="KAG0017529.1"/>
    </source>
</evidence>
<keyword evidence="3" id="KW-1185">Reference proteome</keyword>
<keyword evidence="2" id="KW-0418">Kinase</keyword>